<comment type="caution">
    <text evidence="2">The sequence shown here is derived from an EMBL/GenBank/DDBJ whole genome shotgun (WGS) entry which is preliminary data.</text>
</comment>
<feature type="transmembrane region" description="Helical" evidence="1">
    <location>
        <begin position="106"/>
        <end position="124"/>
    </location>
</feature>
<dbReference type="RefSeq" id="WP_136452619.1">
    <property type="nucleotide sequence ID" value="NZ_SSWH01000001.1"/>
</dbReference>
<accession>A0A4S5E9W3</accession>
<evidence type="ECO:0000256" key="1">
    <source>
        <dbReference type="SAM" id="Phobius"/>
    </source>
</evidence>
<name>A0A4S5E9W3_9MICC</name>
<dbReference type="Proteomes" id="UP000305233">
    <property type="component" value="Unassembled WGS sequence"/>
</dbReference>
<evidence type="ECO:0000313" key="3">
    <source>
        <dbReference type="Proteomes" id="UP000305233"/>
    </source>
</evidence>
<feature type="transmembrane region" description="Helical" evidence="1">
    <location>
        <begin position="6"/>
        <end position="29"/>
    </location>
</feature>
<keyword evidence="1" id="KW-0812">Transmembrane</keyword>
<dbReference type="AlphaFoldDB" id="A0A4S5E9W3"/>
<protein>
    <recommendedName>
        <fullName evidence="4">DUF3592 domain-containing protein</fullName>
    </recommendedName>
</protein>
<sequence length="126" mass="13797">MIALEIISSTLTALGVGLLLAAVAIRLIYGSWISTHAISFEHEGHAYLRWHDHRYRIIEALWSGQVEPRGTARPDPPPSGEEIGIYFHVRRPVTFSLRAPYRGTRGLAVVGLCLAVLGVLVGFLPG</sequence>
<dbReference type="EMBL" id="SSWH01000001">
    <property type="protein sequence ID" value="THJ68517.1"/>
    <property type="molecule type" value="Genomic_DNA"/>
</dbReference>
<organism evidence="2 3">
    <name type="scientific">Arthrobacter echini</name>
    <dbReference type="NCBI Taxonomy" id="1529066"/>
    <lineage>
        <taxon>Bacteria</taxon>
        <taxon>Bacillati</taxon>
        <taxon>Actinomycetota</taxon>
        <taxon>Actinomycetes</taxon>
        <taxon>Micrococcales</taxon>
        <taxon>Micrococcaceae</taxon>
        <taxon>Arthrobacter</taxon>
    </lineage>
</organism>
<dbReference type="OrthoDB" id="4949631at2"/>
<keyword evidence="3" id="KW-1185">Reference proteome</keyword>
<evidence type="ECO:0000313" key="2">
    <source>
        <dbReference type="EMBL" id="THJ68517.1"/>
    </source>
</evidence>
<proteinExistence type="predicted"/>
<keyword evidence="1" id="KW-1133">Transmembrane helix</keyword>
<reference evidence="2 3" key="1">
    <citation type="submission" date="2019-04" db="EMBL/GenBank/DDBJ databases">
        <authorList>
            <person name="Liu Q."/>
            <person name="Xin Y.-H."/>
        </authorList>
    </citation>
    <scope>NUCLEOTIDE SEQUENCE [LARGE SCALE GENOMIC DNA]</scope>
    <source>
        <strain evidence="2 3">AM23</strain>
    </source>
</reference>
<evidence type="ECO:0008006" key="4">
    <source>
        <dbReference type="Google" id="ProtNLM"/>
    </source>
</evidence>
<keyword evidence="1" id="KW-0472">Membrane</keyword>
<gene>
    <name evidence="2" type="ORF">E8P82_00970</name>
</gene>